<sequence length="84" mass="9262">MDLLSSVSFAGEETEWSFPDPLPLTVTCGEAQSNPSKPQFNHFLFEVICLSVKLTCAVDRGSIVHFEAALFPVFQEILQNDITG</sequence>
<dbReference type="Pfam" id="PF03378">
    <property type="entry name" value="CAS_CSE1"/>
    <property type="match status" value="1"/>
</dbReference>
<organism evidence="2 3">
    <name type="scientific">Dibothriocephalus latus</name>
    <name type="common">Fish tapeworm</name>
    <name type="synonym">Diphyllobothrium latum</name>
    <dbReference type="NCBI Taxonomy" id="60516"/>
    <lineage>
        <taxon>Eukaryota</taxon>
        <taxon>Metazoa</taxon>
        <taxon>Spiralia</taxon>
        <taxon>Lophotrochozoa</taxon>
        <taxon>Platyhelminthes</taxon>
        <taxon>Cestoda</taxon>
        <taxon>Eucestoda</taxon>
        <taxon>Diphyllobothriidea</taxon>
        <taxon>Diphyllobothriidae</taxon>
        <taxon>Dibothriocephalus</taxon>
    </lineage>
</organism>
<evidence type="ECO:0000313" key="3">
    <source>
        <dbReference type="Proteomes" id="UP000281553"/>
    </source>
</evidence>
<dbReference type="OrthoDB" id="3268246at2759"/>
<name>A0A3P6QAU1_DIBLA</name>
<evidence type="ECO:0000313" key="2">
    <source>
        <dbReference type="EMBL" id="VDK41110.1"/>
    </source>
</evidence>
<dbReference type="Proteomes" id="UP000281553">
    <property type="component" value="Unassembled WGS sequence"/>
</dbReference>
<reference evidence="2 3" key="1">
    <citation type="submission" date="2018-11" db="EMBL/GenBank/DDBJ databases">
        <authorList>
            <consortium name="Pathogen Informatics"/>
        </authorList>
    </citation>
    <scope>NUCLEOTIDE SEQUENCE [LARGE SCALE GENOMIC DNA]</scope>
</reference>
<keyword evidence="3" id="KW-1185">Reference proteome</keyword>
<dbReference type="AlphaFoldDB" id="A0A3P6QAU1"/>
<dbReference type="EMBL" id="UYRU01007419">
    <property type="protein sequence ID" value="VDK41110.1"/>
    <property type="molecule type" value="Genomic_DNA"/>
</dbReference>
<dbReference type="Gene3D" id="1.25.10.10">
    <property type="entry name" value="Leucine-rich Repeat Variant"/>
    <property type="match status" value="1"/>
</dbReference>
<gene>
    <name evidence="2" type="ORF">DILT_LOCUS1205</name>
</gene>
<feature type="domain" description="Exportin-2 C-terminal" evidence="1">
    <location>
        <begin position="29"/>
        <end position="83"/>
    </location>
</feature>
<protein>
    <recommendedName>
        <fullName evidence="1">Exportin-2 C-terminal domain-containing protein</fullName>
    </recommendedName>
</protein>
<dbReference type="InterPro" id="IPR005043">
    <property type="entry name" value="XPO2_C"/>
</dbReference>
<proteinExistence type="predicted"/>
<dbReference type="InterPro" id="IPR011989">
    <property type="entry name" value="ARM-like"/>
</dbReference>
<dbReference type="GO" id="GO:0031267">
    <property type="term" value="F:small GTPase binding"/>
    <property type="evidence" value="ECO:0007669"/>
    <property type="project" value="InterPro"/>
</dbReference>
<evidence type="ECO:0000259" key="1">
    <source>
        <dbReference type="Pfam" id="PF03378"/>
    </source>
</evidence>
<accession>A0A3P6QAU1</accession>